<dbReference type="AlphaFoldDB" id="A0AAV6PH70"/>
<sequence length="117" mass="13169">MIACGRELKLCHAVCIVHTLNLVVKKALQLTPALSSNRMKARKLGGYFRSSTTAKEKLDQVQDQMWMPKKKLIQEVETWWKRVAELREHVGAALAGLKTDIPALTSEDFTVVCECLT</sequence>
<keyword evidence="3" id="KW-0863">Zinc-finger</keyword>
<dbReference type="InterPro" id="IPR052035">
    <property type="entry name" value="ZnF_BED_domain_contain"/>
</dbReference>
<evidence type="ECO:0000256" key="4">
    <source>
        <dbReference type="ARBA" id="ARBA00022833"/>
    </source>
</evidence>
<comment type="subcellular location">
    <subcellularLocation>
        <location evidence="1">Nucleus</location>
    </subcellularLocation>
</comment>
<reference evidence="6 7" key="1">
    <citation type="journal article" date="2021" name="Sci. Rep.">
        <title>Chromosome anchoring in Senegalese sole (Solea senegalensis) reveals sex-associated markers and genome rearrangements in flatfish.</title>
        <authorList>
            <person name="Guerrero-Cozar I."/>
            <person name="Gomez-Garrido J."/>
            <person name="Berbel C."/>
            <person name="Martinez-Blanch J.F."/>
            <person name="Alioto T."/>
            <person name="Claros M.G."/>
            <person name="Gagnaire P.A."/>
            <person name="Manchado M."/>
        </authorList>
    </citation>
    <scope>NUCLEOTIDE SEQUENCE [LARGE SCALE GENOMIC DNA]</scope>
    <source>
        <strain evidence="6">Sse05_10M</strain>
    </source>
</reference>
<dbReference type="PANTHER" id="PTHR46481">
    <property type="entry name" value="ZINC FINGER BED DOMAIN-CONTAINING PROTEIN 4"/>
    <property type="match status" value="1"/>
</dbReference>
<protein>
    <submittedName>
        <fullName evidence="6">Zinc finger BED domain-containing protein 4-like</fullName>
    </submittedName>
</protein>
<comment type="caution">
    <text evidence="6">The sequence shown here is derived from an EMBL/GenBank/DDBJ whole genome shotgun (WGS) entry which is preliminary data.</text>
</comment>
<evidence type="ECO:0000256" key="5">
    <source>
        <dbReference type="ARBA" id="ARBA00023242"/>
    </source>
</evidence>
<evidence type="ECO:0000256" key="1">
    <source>
        <dbReference type="ARBA" id="ARBA00004123"/>
    </source>
</evidence>
<evidence type="ECO:0000313" key="7">
    <source>
        <dbReference type="Proteomes" id="UP000693946"/>
    </source>
</evidence>
<dbReference type="EMBL" id="JAGKHQ010001327">
    <property type="protein sequence ID" value="KAG7458326.1"/>
    <property type="molecule type" value="Genomic_DNA"/>
</dbReference>
<evidence type="ECO:0000256" key="3">
    <source>
        <dbReference type="ARBA" id="ARBA00022771"/>
    </source>
</evidence>
<feature type="non-terminal residue" evidence="6">
    <location>
        <position position="117"/>
    </location>
</feature>
<evidence type="ECO:0000313" key="6">
    <source>
        <dbReference type="EMBL" id="KAG7458326.1"/>
    </source>
</evidence>
<keyword evidence="7" id="KW-1185">Reference proteome</keyword>
<keyword evidence="5" id="KW-0539">Nucleus</keyword>
<dbReference type="Proteomes" id="UP000693946">
    <property type="component" value="Unassembled WGS sequence"/>
</dbReference>
<dbReference type="GO" id="GO:0008270">
    <property type="term" value="F:zinc ion binding"/>
    <property type="evidence" value="ECO:0007669"/>
    <property type="project" value="UniProtKB-KW"/>
</dbReference>
<accession>A0AAV6PH70</accession>
<dbReference type="GO" id="GO:0005634">
    <property type="term" value="C:nucleus"/>
    <property type="evidence" value="ECO:0007669"/>
    <property type="project" value="UniProtKB-SubCell"/>
</dbReference>
<keyword evidence="4" id="KW-0862">Zinc</keyword>
<name>A0AAV6PH70_SOLSE</name>
<gene>
    <name evidence="6" type="ORF">JOB18_043644</name>
</gene>
<organism evidence="6 7">
    <name type="scientific">Solea senegalensis</name>
    <name type="common">Senegalese sole</name>
    <dbReference type="NCBI Taxonomy" id="28829"/>
    <lineage>
        <taxon>Eukaryota</taxon>
        <taxon>Metazoa</taxon>
        <taxon>Chordata</taxon>
        <taxon>Craniata</taxon>
        <taxon>Vertebrata</taxon>
        <taxon>Euteleostomi</taxon>
        <taxon>Actinopterygii</taxon>
        <taxon>Neopterygii</taxon>
        <taxon>Teleostei</taxon>
        <taxon>Neoteleostei</taxon>
        <taxon>Acanthomorphata</taxon>
        <taxon>Carangaria</taxon>
        <taxon>Pleuronectiformes</taxon>
        <taxon>Pleuronectoidei</taxon>
        <taxon>Soleidae</taxon>
        <taxon>Solea</taxon>
    </lineage>
</organism>
<proteinExistence type="predicted"/>
<dbReference type="PANTHER" id="PTHR46481:SF10">
    <property type="entry name" value="ZINC FINGER BED DOMAIN-CONTAINING PROTEIN 39"/>
    <property type="match status" value="1"/>
</dbReference>
<keyword evidence="2" id="KW-0479">Metal-binding</keyword>
<evidence type="ECO:0000256" key="2">
    <source>
        <dbReference type="ARBA" id="ARBA00022723"/>
    </source>
</evidence>